<gene>
    <name evidence="2" type="ORF">GT755_02535</name>
</gene>
<dbReference type="Proteomes" id="UP000479526">
    <property type="component" value="Unassembled WGS sequence"/>
</dbReference>
<evidence type="ECO:0000256" key="1">
    <source>
        <dbReference type="SAM" id="MobiDB-lite"/>
    </source>
</evidence>
<protein>
    <submittedName>
        <fullName evidence="2">Uncharacterized protein</fullName>
    </submittedName>
</protein>
<dbReference type="RefSeq" id="WP_161478048.1">
    <property type="nucleotide sequence ID" value="NZ_WXEW01000001.1"/>
</dbReference>
<evidence type="ECO:0000313" key="2">
    <source>
        <dbReference type="EMBL" id="NAS20558.1"/>
    </source>
</evidence>
<reference evidence="2 3" key="1">
    <citation type="submission" date="2020-01" db="EMBL/GenBank/DDBJ databases">
        <title>Herbidospora sp. NEAU-GS84 nov., a novel actinomycete isolated from soil.</title>
        <authorList>
            <person name="Han L."/>
        </authorList>
    </citation>
    <scope>NUCLEOTIDE SEQUENCE [LARGE SCALE GENOMIC DNA]</scope>
    <source>
        <strain evidence="2 3">NEAU-GS84</strain>
    </source>
</reference>
<feature type="region of interest" description="Disordered" evidence="1">
    <location>
        <begin position="1"/>
        <end position="20"/>
    </location>
</feature>
<evidence type="ECO:0000313" key="3">
    <source>
        <dbReference type="Proteomes" id="UP000479526"/>
    </source>
</evidence>
<proteinExistence type="predicted"/>
<keyword evidence="3" id="KW-1185">Reference proteome</keyword>
<accession>A0A7C9NE34</accession>
<name>A0A7C9NE34_9ACTN</name>
<dbReference type="AlphaFoldDB" id="A0A7C9NE34"/>
<organism evidence="2 3">
    <name type="scientific">Herbidospora solisilvae</name>
    <dbReference type="NCBI Taxonomy" id="2696284"/>
    <lineage>
        <taxon>Bacteria</taxon>
        <taxon>Bacillati</taxon>
        <taxon>Actinomycetota</taxon>
        <taxon>Actinomycetes</taxon>
        <taxon>Streptosporangiales</taxon>
        <taxon>Streptosporangiaceae</taxon>
        <taxon>Herbidospora</taxon>
    </lineage>
</organism>
<sequence>MTDLLTTLDPSARGGDPDAPGARALLAQVMSEPAPVRRRRLLRPALVAVAAGLVVTLTPPQIVTSYANAAVEIHLEGRQYVARILDPFADHERFTEAFRAVGLDVRIRPLPVSPLSAGRSLGMMIGGTFDRPGEIGGEFAYDGVVLSADPEPKGCEPARPGCSLIVRVPEGFPGSVHIRLGRPARPGEDYADFDRALAPGGPLHGVRLRHGAPVKDVRAEAERRGLRVTYQRIEIAADGGLSFADVTPGDRWTVWNAWQVREGVVRLLVTERRLGENPFYNGSAPPPDLEG</sequence>
<comment type="caution">
    <text evidence="2">The sequence shown here is derived from an EMBL/GenBank/DDBJ whole genome shotgun (WGS) entry which is preliminary data.</text>
</comment>
<dbReference type="EMBL" id="WXEW01000001">
    <property type="protein sequence ID" value="NAS20558.1"/>
    <property type="molecule type" value="Genomic_DNA"/>
</dbReference>